<feature type="coiled-coil region" evidence="6">
    <location>
        <begin position="710"/>
        <end position="845"/>
    </location>
</feature>
<evidence type="ECO:0000256" key="7">
    <source>
        <dbReference type="SAM" id="MobiDB-lite"/>
    </source>
</evidence>
<sequence length="1284" mass="143813">MKILIPVKKVFGSLRDFASDYIIKPIKTLWGRLVSSSSGQRNIPKPDNQTHMRVRRTLRRRRTTHKTPTETITQTPQTSPRRHTKPSPPPFERPQTQQQDLIDLSDPPQSSHQRGKSEDVLFMPVQGGLAASSSPLPENEDVRDHITFEENFSSEDKDNSLFVPTSSKGLTASVPPAFASDVTEGIPDFNKTPSIEPYSDAAPTGFPRKRLSSTSSESSSLSIFENRKSSTGSQDYDPEDNEFSSDEGDSDVFSPPLSPTLSPLQLDNEPRFRNDSLSTPRSTLSSLSEREGFSEDYSDDYRATTDDNAESDLEAYPQASLRDYQEPPKSIRKFSYDSIDEADDFPAKQEHKKRNKPQHFMRSHSVPISSDDEDRENTSGNNDLLQSLSGIKRPVKKRVHQELRRELDEIKEQVDDVTKEEMQREIDQIVMQSLGPAMRRTLAEQGLISADKSIVVDSVSDSGISSDENIHTDSHESIKVQFVIVNEEGGDSGIDSGTEVSSNSDQEIDDSSDNEVKIFVKSSGNKEALIAKYSSSVDKILKENNVPKTEWESVKHKVLHELSSGNVSKADLKQIVTQQVQNYKSSAEMMMQNTVTLMAGRRPTGPIKPEDILDLQNRQPHEQAPVTSGDIAALETLAQITPPAIACCEYNPHTSGDDINITQQIAETETILSEVKSKLKAFTDLGSGTSAYWGGPGNSDDHYNIKTSVFEDLQQMETKLTNKLQALELSRKGDFRQLKNIAPSVDLFDKVALELLEEKISQTSEDLESLNQSLKKQRFLSFSWSKKKAKIAIKETLLKELNKAHQKVQSARDKCKLTPNDDGIVIDAVKQLKKYEKAIAEAMESVDLKEEYELSKTEMLNDTYTESLEEDIPLQVDGAFHKIHTTAKPAHEARFTLEGEDGEIEPHKTPYGGTIRNSATKYDPDHARNFYIQKTVDEAGNVIERVFRLGIPTRFWDDPIKREDIETVWKEVFVAQICETHADIPGFKDAVDKGPEHAVPLPMSYTCLLSPDMFRKITGLHENEHMMAEEAIETLLEMEDKPIELEIRDSQSGELHTVWVKPDSVALIMPLNQLAFSKTQKHLLGTFKLANKYNKKAAIKMFGDFGRKPKKGRDTEHLGGSVGQYLNDHQKDISPLEREQIIAISTEMARVIHNKLYHKGGARPNYLGWLQQELCRLTNRNYVTGCKSGKDRTGNACTANTVESAEAHYRLKAAIEEGKKDPSIPEIMNFGTDLQTSERVLNMNTALFLSPSMGITRNCVGFSGLKCDDTALGVNSPQLVYVKN</sequence>
<reference evidence="8 9" key="1">
    <citation type="submission" date="2022-05" db="EMBL/GenBank/DDBJ databases">
        <authorList>
            <person name="Park J.-S."/>
        </authorList>
    </citation>
    <scope>NUCLEOTIDE SEQUENCE [LARGE SCALE GENOMIC DNA]</scope>
    <source>
        <strain evidence="8 9">2012CJ34-2</strain>
    </source>
</reference>
<comment type="subcellular location">
    <subcellularLocation>
        <location evidence="1">Secreted</location>
    </subcellularLocation>
</comment>
<feature type="compositionally biased region" description="Low complexity" evidence="7">
    <location>
        <begin position="212"/>
        <end position="222"/>
    </location>
</feature>
<feature type="region of interest" description="Disordered" evidence="7">
    <location>
        <begin position="490"/>
        <end position="512"/>
    </location>
</feature>
<keyword evidence="6" id="KW-0175">Coiled coil</keyword>
<dbReference type="Proteomes" id="UP001203338">
    <property type="component" value="Unassembled WGS sequence"/>
</dbReference>
<name>A0ABT0PB00_9GAMM</name>
<evidence type="ECO:0000313" key="9">
    <source>
        <dbReference type="Proteomes" id="UP001203338"/>
    </source>
</evidence>
<dbReference type="RefSeq" id="WP_249697395.1">
    <property type="nucleotide sequence ID" value="NZ_JAMFLX010000001.1"/>
</dbReference>
<comment type="caution">
    <text evidence="8">The sequence shown here is derived from an EMBL/GenBank/DDBJ whole genome shotgun (WGS) entry which is preliminary data.</text>
</comment>
<evidence type="ECO:0000256" key="4">
    <source>
        <dbReference type="ARBA" id="ARBA00022801"/>
    </source>
</evidence>
<evidence type="ECO:0000313" key="8">
    <source>
        <dbReference type="EMBL" id="MCL6268563.1"/>
    </source>
</evidence>
<keyword evidence="4" id="KW-0378">Hydrolase</keyword>
<feature type="region of interest" description="Disordered" evidence="7">
    <location>
        <begin position="184"/>
        <end position="331"/>
    </location>
</feature>
<comment type="similarity">
    <text evidence="2">Belongs to the phosphatase IpgD/SopB family.</text>
</comment>
<evidence type="ECO:0000256" key="2">
    <source>
        <dbReference type="ARBA" id="ARBA00009007"/>
    </source>
</evidence>
<feature type="compositionally biased region" description="Basic residues" evidence="7">
    <location>
        <begin position="350"/>
        <end position="362"/>
    </location>
</feature>
<feature type="region of interest" description="Disordered" evidence="7">
    <location>
        <begin position="34"/>
        <end position="116"/>
    </location>
</feature>
<feature type="compositionally biased region" description="Low complexity" evidence="7">
    <location>
        <begin position="276"/>
        <end position="287"/>
    </location>
</feature>
<keyword evidence="9" id="KW-1185">Reference proteome</keyword>
<dbReference type="InterPro" id="IPR008108">
    <property type="entry name" value="IpgD/SopB"/>
</dbReference>
<feature type="compositionally biased region" description="Acidic residues" evidence="7">
    <location>
        <begin position="236"/>
        <end position="250"/>
    </location>
</feature>
<keyword evidence="3" id="KW-0964">Secreted</keyword>
<evidence type="ECO:0000256" key="3">
    <source>
        <dbReference type="ARBA" id="ARBA00022525"/>
    </source>
</evidence>
<proteinExistence type="inferred from homology"/>
<evidence type="ECO:0000256" key="1">
    <source>
        <dbReference type="ARBA" id="ARBA00004613"/>
    </source>
</evidence>
<dbReference type="Pfam" id="PF05925">
    <property type="entry name" value="IpgD"/>
    <property type="match status" value="1"/>
</dbReference>
<gene>
    <name evidence="8" type="ORF">M3P05_01170</name>
</gene>
<accession>A0ABT0PB00</accession>
<dbReference type="EMBL" id="JAMFLX010000001">
    <property type="protein sequence ID" value="MCL6268563.1"/>
    <property type="molecule type" value="Genomic_DNA"/>
</dbReference>
<keyword evidence="5" id="KW-0843">Virulence</keyword>
<protein>
    <submittedName>
        <fullName evidence="8">Uncharacterized protein</fullName>
    </submittedName>
</protein>
<feature type="region of interest" description="Disordered" evidence="7">
    <location>
        <begin position="896"/>
        <end position="919"/>
    </location>
</feature>
<evidence type="ECO:0000256" key="6">
    <source>
        <dbReference type="SAM" id="Coils"/>
    </source>
</evidence>
<feature type="compositionally biased region" description="Basic residues" evidence="7">
    <location>
        <begin position="52"/>
        <end position="65"/>
    </location>
</feature>
<feature type="region of interest" description="Disordered" evidence="7">
    <location>
        <begin position="346"/>
        <end position="386"/>
    </location>
</feature>
<feature type="compositionally biased region" description="Low complexity" evidence="7">
    <location>
        <begin position="69"/>
        <end position="78"/>
    </location>
</feature>
<evidence type="ECO:0000256" key="5">
    <source>
        <dbReference type="ARBA" id="ARBA00023026"/>
    </source>
</evidence>
<feature type="compositionally biased region" description="Basic and acidic residues" evidence="7">
    <location>
        <begin position="288"/>
        <end position="305"/>
    </location>
</feature>
<organism evidence="8 9">
    <name type="scientific">Parendozoicomonas callyspongiae</name>
    <dbReference type="NCBI Taxonomy" id="2942213"/>
    <lineage>
        <taxon>Bacteria</taxon>
        <taxon>Pseudomonadati</taxon>
        <taxon>Pseudomonadota</taxon>
        <taxon>Gammaproteobacteria</taxon>
        <taxon>Oceanospirillales</taxon>
        <taxon>Endozoicomonadaceae</taxon>
        <taxon>Parendozoicomonas</taxon>
    </lineage>
</organism>